<dbReference type="SMR" id="Q9SE12"/>
<dbReference type="InterPro" id="IPR002068">
    <property type="entry name" value="A-crystallin/Hsp20_dom"/>
</dbReference>
<dbReference type="AlphaFoldDB" id="Q9SE12"/>
<dbReference type="GO" id="GO:0009408">
    <property type="term" value="P:response to heat"/>
    <property type="evidence" value="ECO:0007669"/>
    <property type="project" value="InterPro"/>
</dbReference>
<proteinExistence type="evidence at transcript level"/>
<protein>
    <submittedName>
        <fullName evidence="6">Chloroplast-localized small heat shock protein</fullName>
    </submittedName>
</protein>
<dbReference type="SUPFAM" id="SSF49764">
    <property type="entry name" value="HSP20-like chaperones"/>
    <property type="match status" value="1"/>
</dbReference>
<dbReference type="CDD" id="cd06464">
    <property type="entry name" value="ACD_sHsps-like"/>
    <property type="match status" value="1"/>
</dbReference>
<dbReference type="Pfam" id="PF00011">
    <property type="entry name" value="HSP20"/>
    <property type="match status" value="1"/>
</dbReference>
<dbReference type="EMBL" id="AF197941">
    <property type="protein sequence ID" value="AAF19021.1"/>
    <property type="molecule type" value="mRNA"/>
</dbReference>
<evidence type="ECO:0000313" key="6">
    <source>
        <dbReference type="EMBL" id="AAF19021.1"/>
    </source>
</evidence>
<sequence length="238" mass="26496">MASSTAKSGFHTFMEALTGAGREPVTAVSCRPPCYGFRRLAVVSSSQQENASENSDRSLTQLPRQDGGSRSPGPRRPMGLRRGDTRRDLTSSLFDIWDPFIGDRSLKQMLNTVDRLFADPFFGSPPSATALDLRTPWDVKEDADAYKLRFDMPGLSKEEVKVSVEDGDLVIRGEHNAEDQKEDSWSSRSYGSYNTRMALPEDALFEDIKAELKNGVLYVVVPKSKKDAQKKVLDINVQ</sequence>
<keyword evidence="1 6" id="KW-0346">Stress response</keyword>
<dbReference type="InterPro" id="IPR044587">
    <property type="entry name" value="HSP21-like"/>
</dbReference>
<reference evidence="6" key="1">
    <citation type="journal article" date="1999" name="Proc. Natl. Acad. Sci. U.S.A.">
        <title>Chloroplast small heat shock proteins: evidence for atypical evolution of an organelle-localized protein.</title>
        <authorList>
            <person name="Waters E.R."/>
            <person name="Vierling E."/>
        </authorList>
    </citation>
    <scope>NUCLEOTIDE SEQUENCE</scope>
</reference>
<evidence type="ECO:0000259" key="5">
    <source>
        <dbReference type="PROSITE" id="PS01031"/>
    </source>
</evidence>
<feature type="region of interest" description="Disordered" evidence="4">
    <location>
        <begin position="46"/>
        <end position="84"/>
    </location>
</feature>
<organism evidence="6">
    <name type="scientific">Funaria hygrometrica</name>
    <name type="common">Moss</name>
    <dbReference type="NCBI Taxonomy" id="29583"/>
    <lineage>
        <taxon>Eukaryota</taxon>
        <taxon>Viridiplantae</taxon>
        <taxon>Streptophyta</taxon>
        <taxon>Embryophyta</taxon>
        <taxon>Bryophyta</taxon>
        <taxon>Bryophytina</taxon>
        <taxon>Bryopsida</taxon>
        <taxon>Funariidae</taxon>
        <taxon>Funariales</taxon>
        <taxon>Funariaceae</taxon>
        <taxon>Funaria</taxon>
    </lineage>
</organism>
<evidence type="ECO:0000256" key="2">
    <source>
        <dbReference type="PROSITE-ProRule" id="PRU00285"/>
    </source>
</evidence>
<accession>Q9SE12</accession>
<dbReference type="Gene3D" id="2.60.40.790">
    <property type="match status" value="1"/>
</dbReference>
<dbReference type="InterPro" id="IPR008978">
    <property type="entry name" value="HSP20-like_chaperone"/>
</dbReference>
<gene>
    <name evidence="6" type="primary">CPsHSP21</name>
</gene>
<evidence type="ECO:0000256" key="3">
    <source>
        <dbReference type="RuleBase" id="RU003616"/>
    </source>
</evidence>
<dbReference type="PROSITE" id="PS01031">
    <property type="entry name" value="SHSP"/>
    <property type="match status" value="1"/>
</dbReference>
<name>Q9SE12_FUNHY</name>
<comment type="similarity">
    <text evidence="2 3">Belongs to the small heat shock protein (HSP20) family.</text>
</comment>
<dbReference type="PANTHER" id="PTHR46733">
    <property type="entry name" value="26.5 KDA HEAT SHOCK PROTEIN, MITOCHONDRIAL"/>
    <property type="match status" value="1"/>
</dbReference>
<evidence type="ECO:0000256" key="1">
    <source>
        <dbReference type="ARBA" id="ARBA00023016"/>
    </source>
</evidence>
<evidence type="ECO:0000256" key="4">
    <source>
        <dbReference type="SAM" id="MobiDB-lite"/>
    </source>
</evidence>
<feature type="domain" description="SHSP" evidence="5">
    <location>
        <begin position="128"/>
        <end position="238"/>
    </location>
</feature>
<dbReference type="PANTHER" id="PTHR46733:SF4">
    <property type="entry name" value="HEAT SHOCK PROTEIN 21, CHLOROPLASTIC"/>
    <property type="match status" value="1"/>
</dbReference>